<evidence type="ECO:0000313" key="4">
    <source>
        <dbReference type="Proteomes" id="UP001597206"/>
    </source>
</evidence>
<dbReference type="EMBL" id="JBHTLN010000001">
    <property type="protein sequence ID" value="MFD1121930.1"/>
    <property type="molecule type" value="Genomic_DNA"/>
</dbReference>
<keyword evidence="4" id="KW-1185">Reference proteome</keyword>
<evidence type="ECO:0000259" key="2">
    <source>
        <dbReference type="Pfam" id="PF07589"/>
    </source>
</evidence>
<accession>A0ABW3PCP2</accession>
<keyword evidence="1" id="KW-0732">Signal</keyword>
<feature type="chain" id="PRO_5047147784" evidence="1">
    <location>
        <begin position="20"/>
        <end position="164"/>
    </location>
</feature>
<dbReference type="Pfam" id="PF07589">
    <property type="entry name" value="PEP-CTERM"/>
    <property type="match status" value="1"/>
</dbReference>
<sequence>MMKKLLAAALMLASTSVFATTATFSGHDPLGSSEAKTSKVTISYTAGNFDLSGVLDPSLRLLNETNSGLYNGLTLVSDADDTFTYSPIIFPLHDFDLTRYTFSFSNLAAGTYTLKFNLILGGNYTGNYTISPVTIPVPEPETYGMMLVGLGLMGTIALRRQKNR</sequence>
<evidence type="ECO:0000313" key="3">
    <source>
        <dbReference type="EMBL" id="MFD1121930.1"/>
    </source>
</evidence>
<comment type="caution">
    <text evidence="3">The sequence shown here is derived from an EMBL/GenBank/DDBJ whole genome shotgun (WGS) entry which is preliminary data.</text>
</comment>
<feature type="domain" description="Ice-binding protein C-terminal" evidence="2">
    <location>
        <begin position="136"/>
        <end position="160"/>
    </location>
</feature>
<dbReference type="RefSeq" id="WP_379031548.1">
    <property type="nucleotide sequence ID" value="NZ_JBHTLN010000001.1"/>
</dbReference>
<dbReference type="NCBIfam" id="TIGR02595">
    <property type="entry name" value="PEP_CTERM"/>
    <property type="match status" value="1"/>
</dbReference>
<feature type="signal peptide" evidence="1">
    <location>
        <begin position="1"/>
        <end position="19"/>
    </location>
</feature>
<dbReference type="NCBIfam" id="NF038126">
    <property type="entry name" value="PEP_CTERM_FxDxF"/>
    <property type="match status" value="1"/>
</dbReference>
<reference evidence="4" key="1">
    <citation type="journal article" date="2019" name="Int. J. Syst. Evol. Microbiol.">
        <title>The Global Catalogue of Microorganisms (GCM) 10K type strain sequencing project: providing services to taxonomists for standard genome sequencing and annotation.</title>
        <authorList>
            <consortium name="The Broad Institute Genomics Platform"/>
            <consortium name="The Broad Institute Genome Sequencing Center for Infectious Disease"/>
            <person name="Wu L."/>
            <person name="Ma J."/>
        </authorList>
    </citation>
    <scope>NUCLEOTIDE SEQUENCE [LARGE SCALE GENOMIC DNA]</scope>
    <source>
        <strain evidence="4">CCUG 58411</strain>
    </source>
</reference>
<gene>
    <name evidence="3" type="ORF">ACFQ2T_05405</name>
</gene>
<evidence type="ECO:0000256" key="1">
    <source>
        <dbReference type="SAM" id="SignalP"/>
    </source>
</evidence>
<dbReference type="Proteomes" id="UP001597206">
    <property type="component" value="Unassembled WGS sequence"/>
</dbReference>
<name>A0ABW3PCP2_9PROT</name>
<proteinExistence type="predicted"/>
<protein>
    <submittedName>
        <fullName evidence="3">FxDxF family PEP-CTERM protein</fullName>
    </submittedName>
</protein>
<dbReference type="InterPro" id="IPR013424">
    <property type="entry name" value="Ice-binding_C"/>
</dbReference>
<organism evidence="3 4">
    <name type="scientific">Methylophilus flavus</name>
    <dbReference type="NCBI Taxonomy" id="640084"/>
    <lineage>
        <taxon>Bacteria</taxon>
        <taxon>Pseudomonadati</taxon>
        <taxon>Pseudomonadota</taxon>
        <taxon>Betaproteobacteria</taxon>
        <taxon>Nitrosomonadales</taxon>
        <taxon>Methylophilaceae</taxon>
        <taxon>Methylophilus</taxon>
    </lineage>
</organism>